<dbReference type="Proteomes" id="UP001374579">
    <property type="component" value="Unassembled WGS sequence"/>
</dbReference>
<feature type="signal peptide" evidence="1">
    <location>
        <begin position="1"/>
        <end position="18"/>
    </location>
</feature>
<name>A0AAN9B5K2_9CAEN</name>
<organism evidence="3 4">
    <name type="scientific">Littorina saxatilis</name>
    <dbReference type="NCBI Taxonomy" id="31220"/>
    <lineage>
        <taxon>Eukaryota</taxon>
        <taxon>Metazoa</taxon>
        <taxon>Spiralia</taxon>
        <taxon>Lophotrochozoa</taxon>
        <taxon>Mollusca</taxon>
        <taxon>Gastropoda</taxon>
        <taxon>Caenogastropoda</taxon>
        <taxon>Littorinimorpha</taxon>
        <taxon>Littorinoidea</taxon>
        <taxon>Littorinidae</taxon>
        <taxon>Littorina</taxon>
    </lineage>
</organism>
<feature type="chain" id="PRO_5042867914" description="NIDO domain-containing protein" evidence="1">
    <location>
        <begin position="19"/>
        <end position="250"/>
    </location>
</feature>
<keyword evidence="4" id="KW-1185">Reference proteome</keyword>
<dbReference type="InterPro" id="IPR003886">
    <property type="entry name" value="NIDO_dom"/>
</dbReference>
<dbReference type="EMBL" id="JBAMIC010000011">
    <property type="protein sequence ID" value="KAK7099686.1"/>
    <property type="molecule type" value="Genomic_DNA"/>
</dbReference>
<dbReference type="PANTHER" id="PTHR13802:SF59">
    <property type="entry name" value="SUSHI DOMAIN-CONTAINING PROTEIN 2"/>
    <property type="match status" value="1"/>
</dbReference>
<proteinExistence type="predicted"/>
<evidence type="ECO:0000313" key="3">
    <source>
        <dbReference type="EMBL" id="KAK7099686.1"/>
    </source>
</evidence>
<sequence>MSLVLALILMMSVNHVTSSVYLPFGLIHGDTPMSVDDESSPELSVDSFVFYEKSYTSIWVNVDGSITFTKSARFYNVFKDFNELTVPVICVFCTDVLPDFKNRTWYRISTLTSDSQAIQKLARQYEDFGASFTPSTILVVTWDRVAKQRGRQPNNTMQIVVATDGVTSLVLLDYDAIVWTDGRSFYPSVGTKVGFNKGDTKSFYLHPLSKSENLTQLPSTSNINEAGLFLYRVDQDPVPPAPTLILPTTT</sequence>
<evidence type="ECO:0000256" key="1">
    <source>
        <dbReference type="SAM" id="SignalP"/>
    </source>
</evidence>
<protein>
    <recommendedName>
        <fullName evidence="2">NIDO domain-containing protein</fullName>
    </recommendedName>
</protein>
<accession>A0AAN9B5K2</accession>
<gene>
    <name evidence="3" type="ORF">V1264_022764</name>
</gene>
<dbReference type="Pfam" id="PF06119">
    <property type="entry name" value="NIDO"/>
    <property type="match status" value="1"/>
</dbReference>
<feature type="domain" description="NIDO" evidence="2">
    <location>
        <begin position="91"/>
        <end position="236"/>
    </location>
</feature>
<dbReference type="AlphaFoldDB" id="A0AAN9B5K2"/>
<keyword evidence="1" id="KW-0732">Signal</keyword>
<dbReference type="SMART" id="SM00539">
    <property type="entry name" value="NIDO"/>
    <property type="match status" value="1"/>
</dbReference>
<dbReference type="GO" id="GO:0007160">
    <property type="term" value="P:cell-matrix adhesion"/>
    <property type="evidence" value="ECO:0007669"/>
    <property type="project" value="InterPro"/>
</dbReference>
<dbReference type="InterPro" id="IPR051495">
    <property type="entry name" value="Epithelial_Barrier/Signaling"/>
</dbReference>
<evidence type="ECO:0000313" key="4">
    <source>
        <dbReference type="Proteomes" id="UP001374579"/>
    </source>
</evidence>
<reference evidence="3 4" key="1">
    <citation type="submission" date="2024-02" db="EMBL/GenBank/DDBJ databases">
        <title>Chromosome-scale genome assembly of the rough periwinkle Littorina saxatilis.</title>
        <authorList>
            <person name="De Jode A."/>
            <person name="Faria R."/>
            <person name="Formenti G."/>
            <person name="Sims Y."/>
            <person name="Smith T.P."/>
            <person name="Tracey A."/>
            <person name="Wood J.M.D."/>
            <person name="Zagrodzka Z.B."/>
            <person name="Johannesson K."/>
            <person name="Butlin R.K."/>
            <person name="Leder E.H."/>
        </authorList>
    </citation>
    <scope>NUCLEOTIDE SEQUENCE [LARGE SCALE GENOMIC DNA]</scope>
    <source>
        <strain evidence="3">Snail1</strain>
        <tissue evidence="3">Muscle</tissue>
    </source>
</reference>
<dbReference type="PANTHER" id="PTHR13802">
    <property type="entry name" value="MUCIN 4-RELATED"/>
    <property type="match status" value="1"/>
</dbReference>
<comment type="caution">
    <text evidence="3">The sequence shown here is derived from an EMBL/GenBank/DDBJ whole genome shotgun (WGS) entry which is preliminary data.</text>
</comment>
<dbReference type="PROSITE" id="PS51220">
    <property type="entry name" value="NIDO"/>
    <property type="match status" value="1"/>
</dbReference>
<evidence type="ECO:0000259" key="2">
    <source>
        <dbReference type="PROSITE" id="PS51220"/>
    </source>
</evidence>